<feature type="compositionally biased region" description="Basic and acidic residues" evidence="1">
    <location>
        <begin position="69"/>
        <end position="99"/>
    </location>
</feature>
<feature type="domain" description="DUF6532" evidence="2">
    <location>
        <begin position="457"/>
        <end position="598"/>
    </location>
</feature>
<dbReference type="STRING" id="34475.A0A4Y9YE84"/>
<evidence type="ECO:0000313" key="4">
    <source>
        <dbReference type="Proteomes" id="UP000298390"/>
    </source>
</evidence>
<dbReference type="Pfam" id="PF20149">
    <property type="entry name" value="DUF6532"/>
    <property type="match status" value="1"/>
</dbReference>
<sequence>MPPSARTRVVNSADSEDELDDTRTGSPETVPSADEAEAPLSDNTQTRRYATRATNDPHPARSVGLGKKSQGEIRKEAQRKRDEKDAEYSRKEADLKQRELVMQERVLKLAELERSLKARRGKSTMEKLLEDEEMFEKDAVEDQDIIAQATSRSDEDEDHVDDRERQSKHDSDKESSQESYGSDDEAATGAKRKPGKAKAQKSSKKKRRMNKEIREEMLAEIEKTKKTLGPEETDSTTRPSRPKSTAKSTSKSTAKPTSASASKSSKAKSSTTPKSSSKAPSISLEPMGLKADWQSAVSRWSQTPASKSQASSSARFDSPATASSSQGTPAPRNSAAAHRAANAKRTRRQNSFEYIGGFTDSDVTVSLGTARRSSTQLAQVVSSTDKRDESEERETEGAKKKRRARSAVSEEKSLSLTGESEHPWVFARGKSSSTGDDNLLMALVQKLIDSLWPSEHYDVNKSDKVYKIARQAVIDWRGRFATRIKTAVKQELTKQGSAANIRVFVESALSRSTGLAFWATYDADTDTASGALQSPYVLKSFAAHLAAIQGSRIKPHETGPARGALALAATAVQYVFTTWRTGTLDKSLAFNGDTYSSITDYWYAKSVAKMIARGKYKRCLDLAATYIEASWMPHVVDDDDDISVCDPEIPPQSDHEDGVQ</sequence>
<name>A0A4Y9YE84_9APHY</name>
<dbReference type="AlphaFoldDB" id="A0A4Y9YE84"/>
<feature type="region of interest" description="Disordered" evidence="1">
    <location>
        <begin position="112"/>
        <end position="350"/>
    </location>
</feature>
<feature type="compositionally biased region" description="Low complexity" evidence="1">
    <location>
        <begin position="242"/>
        <end position="281"/>
    </location>
</feature>
<feature type="compositionally biased region" description="Polar residues" evidence="1">
    <location>
        <begin position="41"/>
        <end position="54"/>
    </location>
</feature>
<feature type="compositionally biased region" description="Polar residues" evidence="1">
    <location>
        <begin position="370"/>
        <end position="383"/>
    </location>
</feature>
<dbReference type="InterPro" id="IPR045341">
    <property type="entry name" value="DUF6532"/>
</dbReference>
<feature type="compositionally biased region" description="Low complexity" evidence="1">
    <location>
        <begin position="330"/>
        <end position="340"/>
    </location>
</feature>
<feature type="compositionally biased region" description="Basic and acidic residues" evidence="1">
    <location>
        <begin position="160"/>
        <end position="176"/>
    </location>
</feature>
<feature type="compositionally biased region" description="Basic residues" evidence="1">
    <location>
        <begin position="190"/>
        <end position="209"/>
    </location>
</feature>
<reference evidence="3 4" key="1">
    <citation type="submission" date="2019-01" db="EMBL/GenBank/DDBJ databases">
        <title>Genome sequencing of the rare red list fungi Fomitopsis rosea.</title>
        <authorList>
            <person name="Buettner E."/>
            <person name="Kellner H."/>
        </authorList>
    </citation>
    <scope>NUCLEOTIDE SEQUENCE [LARGE SCALE GENOMIC DNA]</scope>
    <source>
        <strain evidence="3 4">DSM 105464</strain>
    </source>
</reference>
<feature type="compositionally biased region" description="Polar residues" evidence="1">
    <location>
        <begin position="295"/>
        <end position="328"/>
    </location>
</feature>
<feature type="compositionally biased region" description="Basic and acidic residues" evidence="1">
    <location>
        <begin position="210"/>
        <end position="229"/>
    </location>
</feature>
<gene>
    <name evidence="3" type="ORF">EVJ58_g5571</name>
</gene>
<feature type="region of interest" description="Disordered" evidence="1">
    <location>
        <begin position="1"/>
        <end position="99"/>
    </location>
</feature>
<protein>
    <recommendedName>
        <fullName evidence="2">DUF6532 domain-containing protein</fullName>
    </recommendedName>
</protein>
<proteinExistence type="predicted"/>
<feature type="region of interest" description="Disordered" evidence="1">
    <location>
        <begin position="370"/>
        <end position="416"/>
    </location>
</feature>
<feature type="compositionally biased region" description="Basic and acidic residues" evidence="1">
    <location>
        <begin position="384"/>
        <end position="398"/>
    </location>
</feature>
<accession>A0A4Y9YE84</accession>
<organism evidence="3 4">
    <name type="scientific">Rhodofomes roseus</name>
    <dbReference type="NCBI Taxonomy" id="34475"/>
    <lineage>
        <taxon>Eukaryota</taxon>
        <taxon>Fungi</taxon>
        <taxon>Dikarya</taxon>
        <taxon>Basidiomycota</taxon>
        <taxon>Agaricomycotina</taxon>
        <taxon>Agaricomycetes</taxon>
        <taxon>Polyporales</taxon>
        <taxon>Rhodofomes</taxon>
    </lineage>
</organism>
<dbReference type="Proteomes" id="UP000298390">
    <property type="component" value="Unassembled WGS sequence"/>
</dbReference>
<evidence type="ECO:0000256" key="1">
    <source>
        <dbReference type="SAM" id="MobiDB-lite"/>
    </source>
</evidence>
<evidence type="ECO:0000313" key="3">
    <source>
        <dbReference type="EMBL" id="TFY59761.1"/>
    </source>
</evidence>
<dbReference type="EMBL" id="SEKV01000288">
    <property type="protein sequence ID" value="TFY59761.1"/>
    <property type="molecule type" value="Genomic_DNA"/>
</dbReference>
<feature type="compositionally biased region" description="Acidic residues" evidence="1">
    <location>
        <begin position="129"/>
        <end position="144"/>
    </location>
</feature>
<evidence type="ECO:0000259" key="2">
    <source>
        <dbReference type="Pfam" id="PF20149"/>
    </source>
</evidence>
<comment type="caution">
    <text evidence="3">The sequence shown here is derived from an EMBL/GenBank/DDBJ whole genome shotgun (WGS) entry which is preliminary data.</text>
</comment>